<proteinExistence type="predicted"/>
<feature type="compositionally biased region" description="Basic and acidic residues" evidence="1">
    <location>
        <begin position="730"/>
        <end position="740"/>
    </location>
</feature>
<evidence type="ECO:0000259" key="2">
    <source>
        <dbReference type="Pfam" id="PF13625"/>
    </source>
</evidence>
<evidence type="ECO:0000313" key="3">
    <source>
        <dbReference type="EMBL" id="RYV51263.1"/>
    </source>
</evidence>
<accession>A0A4Q5N231</accession>
<feature type="region of interest" description="Disordered" evidence="1">
    <location>
        <begin position="229"/>
        <end position="256"/>
    </location>
</feature>
<dbReference type="EMBL" id="SDWW01000019">
    <property type="protein sequence ID" value="RYV51263.1"/>
    <property type="molecule type" value="Genomic_DNA"/>
</dbReference>
<feature type="region of interest" description="Disordered" evidence="1">
    <location>
        <begin position="730"/>
        <end position="750"/>
    </location>
</feature>
<feature type="region of interest" description="Disordered" evidence="1">
    <location>
        <begin position="673"/>
        <end position="709"/>
    </location>
</feature>
<dbReference type="Proteomes" id="UP000293764">
    <property type="component" value="Unassembled WGS sequence"/>
</dbReference>
<protein>
    <recommendedName>
        <fullName evidence="2">Helicase XPB/Ssl2 N-terminal domain-containing protein</fullName>
    </recommendedName>
</protein>
<dbReference type="RefSeq" id="WP_130102461.1">
    <property type="nucleotide sequence ID" value="NZ_SDWW01000019.1"/>
</dbReference>
<gene>
    <name evidence="3" type="ORF">EUA98_09610</name>
</gene>
<dbReference type="InterPro" id="IPR032830">
    <property type="entry name" value="XPB/Ssl2_N"/>
</dbReference>
<dbReference type="OrthoDB" id="3415124at2"/>
<dbReference type="Pfam" id="PF13625">
    <property type="entry name" value="Helicase_C_3"/>
    <property type="match status" value="1"/>
</dbReference>
<evidence type="ECO:0000256" key="1">
    <source>
        <dbReference type="SAM" id="MobiDB-lite"/>
    </source>
</evidence>
<reference evidence="3 4" key="1">
    <citation type="submission" date="2019-01" db="EMBL/GenBank/DDBJ databases">
        <title>Novel species of Cellulomonas.</title>
        <authorList>
            <person name="Liu Q."/>
            <person name="Xin Y.-H."/>
        </authorList>
    </citation>
    <scope>NUCLEOTIDE SEQUENCE [LARGE SCALE GENOMIC DNA]</scope>
    <source>
        <strain evidence="3 4">HLT2-17</strain>
    </source>
</reference>
<feature type="compositionally biased region" description="Low complexity" evidence="1">
    <location>
        <begin position="698"/>
        <end position="707"/>
    </location>
</feature>
<organism evidence="3 4">
    <name type="scientific">Pengzhenrongella frigida</name>
    <dbReference type="NCBI Taxonomy" id="1259133"/>
    <lineage>
        <taxon>Bacteria</taxon>
        <taxon>Bacillati</taxon>
        <taxon>Actinomycetota</taxon>
        <taxon>Actinomycetes</taxon>
        <taxon>Micrococcales</taxon>
        <taxon>Pengzhenrongella</taxon>
    </lineage>
</organism>
<evidence type="ECO:0000313" key="4">
    <source>
        <dbReference type="Proteomes" id="UP000293764"/>
    </source>
</evidence>
<feature type="domain" description="Helicase XPB/Ssl2 N-terminal" evidence="2">
    <location>
        <begin position="506"/>
        <end position="628"/>
    </location>
</feature>
<sequence length="829" mass="86425">MPTYSEHLRSRSDAELVTLLERRPDLANPSPSTLVALAARATSRFSLERALAAVDASSLQVLEAVVALQDVRPAVTSQDVATAIGAPMPEAIAYGLEIALLWGDPTNLHPAPGLGELVGPYPAGLGPVAQTTGAESVLGQTFDAALAAAPIDPAALAAAVAHLLADAPPGAHEVLDALSWGPPVARIPAASSVGQRAAVDWLVTHGLLRAADSARVILPRQLGLALRGGRTHREPAAGEPRPVGTTLPQETVEDESARAAQDAVRLVAGLIREWERVPPPVLRSGGLGVRELRRLASQLEIDDIQAAFVVELAGAAGLIIDDGEDQPTFSPTLDVDEWLDAELPDRWATLATAWLTMTRTPWVVGGRDERGELRAALDPELSRPWAPRLRRAVLAVLDAREPGTVLDADDVAAVLRWRTPRSVPPLTAVAATLREAGVLGVLGANALSAAGRALLRPWPENGTIPAAPHAAGTGMESPVSAERFAAGKAAAAEAIAAVLPVAVSELMLQGDLTGIVPGRPTRELAGLLERMAKVESRGAGVTVRFTIESVRSALDGGQTADELLEELSSHALGEVPQPLEYLVRDAARRHGRLRVGSALGYIRAEDPTLLAGLVDDPSLADLGLVRLAPTVLAAHATPTALLAALRDRGLAPAGEGPDGQVVHARPMVRRVRAGARRRRGAGGVISSAPPTPSAVNGARPAAPSSPADAREWREHLAALVPVLRRAEAEARSDRAAHAHDSGSGGDRGAAGTVDPVAALATLRQAAADGREVWLEIVGPQGTPGRRRVRPLRVDAGRVRAVDTERDAELTVAVHRIAGVTLIDPGEPTT</sequence>
<dbReference type="AlphaFoldDB" id="A0A4Q5N231"/>
<comment type="caution">
    <text evidence="3">The sequence shown here is derived from an EMBL/GenBank/DDBJ whole genome shotgun (WGS) entry which is preliminary data.</text>
</comment>
<name>A0A4Q5N231_9MICO</name>
<keyword evidence="4" id="KW-1185">Reference proteome</keyword>